<feature type="domain" description="Carrier" evidence="1">
    <location>
        <begin position="5"/>
        <end position="88"/>
    </location>
</feature>
<protein>
    <submittedName>
        <fullName evidence="2">Acyl carrier protein</fullName>
    </submittedName>
</protein>
<dbReference type="EMBL" id="FQXS01000005">
    <property type="protein sequence ID" value="SHH64091.1"/>
    <property type="molecule type" value="Genomic_DNA"/>
</dbReference>
<dbReference type="SUPFAM" id="SSF47336">
    <property type="entry name" value="ACP-like"/>
    <property type="match status" value="1"/>
</dbReference>
<accession>A0A1M5UMB1</accession>
<dbReference type="OrthoDB" id="5432342at2"/>
<dbReference type="Proteomes" id="UP000184139">
    <property type="component" value="Unassembled WGS sequence"/>
</dbReference>
<dbReference type="RefSeq" id="WP_073374310.1">
    <property type="nucleotide sequence ID" value="NZ_FQXS01000005.1"/>
</dbReference>
<dbReference type="Gene3D" id="1.10.1200.10">
    <property type="entry name" value="ACP-like"/>
    <property type="match status" value="1"/>
</dbReference>
<dbReference type="STRING" id="1121409.SAMN02745124_01250"/>
<dbReference type="InterPro" id="IPR036736">
    <property type="entry name" value="ACP-like_sf"/>
</dbReference>
<organism evidence="2 3">
    <name type="scientific">Desulfofustis glycolicus DSM 9705</name>
    <dbReference type="NCBI Taxonomy" id="1121409"/>
    <lineage>
        <taxon>Bacteria</taxon>
        <taxon>Pseudomonadati</taxon>
        <taxon>Thermodesulfobacteriota</taxon>
        <taxon>Desulfobulbia</taxon>
        <taxon>Desulfobulbales</taxon>
        <taxon>Desulfocapsaceae</taxon>
        <taxon>Desulfofustis</taxon>
    </lineage>
</organism>
<reference evidence="2 3" key="1">
    <citation type="submission" date="2016-11" db="EMBL/GenBank/DDBJ databases">
        <authorList>
            <person name="Jaros S."/>
            <person name="Januszkiewicz K."/>
            <person name="Wedrychowicz H."/>
        </authorList>
    </citation>
    <scope>NUCLEOTIDE SEQUENCE [LARGE SCALE GENOMIC DNA]</scope>
    <source>
        <strain evidence="2 3">DSM 9705</strain>
    </source>
</reference>
<evidence type="ECO:0000259" key="1">
    <source>
        <dbReference type="PROSITE" id="PS50075"/>
    </source>
</evidence>
<dbReference type="Pfam" id="PF00550">
    <property type="entry name" value="PP-binding"/>
    <property type="match status" value="1"/>
</dbReference>
<evidence type="ECO:0000313" key="2">
    <source>
        <dbReference type="EMBL" id="SHH64091.1"/>
    </source>
</evidence>
<dbReference type="InterPro" id="IPR009081">
    <property type="entry name" value="PP-bd_ACP"/>
</dbReference>
<keyword evidence="3" id="KW-1185">Reference proteome</keyword>
<proteinExistence type="predicted"/>
<name>A0A1M5UMB1_9BACT</name>
<gene>
    <name evidence="2" type="ORF">SAMN02745124_01250</name>
</gene>
<dbReference type="PROSITE" id="PS50075">
    <property type="entry name" value="CARRIER"/>
    <property type="match status" value="1"/>
</dbReference>
<sequence length="91" mass="10229">MNTMDSLERELLVLICRTCNLQDVDMDRIKLNDPLIGPDSPLGIDSLDALEIAVTVQQEYGVRLNSEQTSRVVLQTLATLADHIRNHRQQG</sequence>
<evidence type="ECO:0000313" key="3">
    <source>
        <dbReference type="Proteomes" id="UP000184139"/>
    </source>
</evidence>
<dbReference type="AlphaFoldDB" id="A0A1M5UMB1"/>